<organism evidence="2 3">
    <name type="scientific">Achlya hypogyna</name>
    <name type="common">Oomycete</name>
    <name type="synonym">Protoachlya hypogyna</name>
    <dbReference type="NCBI Taxonomy" id="1202772"/>
    <lineage>
        <taxon>Eukaryota</taxon>
        <taxon>Sar</taxon>
        <taxon>Stramenopiles</taxon>
        <taxon>Oomycota</taxon>
        <taxon>Saprolegniomycetes</taxon>
        <taxon>Saprolegniales</taxon>
        <taxon>Achlyaceae</taxon>
        <taxon>Achlya</taxon>
    </lineage>
</organism>
<feature type="transmembrane region" description="Helical" evidence="1">
    <location>
        <begin position="126"/>
        <end position="151"/>
    </location>
</feature>
<feature type="transmembrane region" description="Helical" evidence="1">
    <location>
        <begin position="44"/>
        <end position="65"/>
    </location>
</feature>
<reference evidence="2 3" key="1">
    <citation type="journal article" date="2014" name="Genome Biol. Evol.">
        <title>The secreted proteins of Achlya hypogyna and Thraustotheca clavata identify the ancestral oomycete secretome and reveal gene acquisitions by horizontal gene transfer.</title>
        <authorList>
            <person name="Misner I."/>
            <person name="Blouin N."/>
            <person name="Leonard G."/>
            <person name="Richards T.A."/>
            <person name="Lane C.E."/>
        </authorList>
    </citation>
    <scope>NUCLEOTIDE SEQUENCE [LARGE SCALE GENOMIC DNA]</scope>
    <source>
        <strain evidence="2 3">ATCC 48635</strain>
    </source>
</reference>
<dbReference type="OrthoDB" id="62504at2759"/>
<evidence type="ECO:0000313" key="2">
    <source>
        <dbReference type="EMBL" id="OQR87945.1"/>
    </source>
</evidence>
<feature type="transmembrane region" description="Helical" evidence="1">
    <location>
        <begin position="163"/>
        <end position="184"/>
    </location>
</feature>
<gene>
    <name evidence="2" type="ORF">ACHHYP_07773</name>
</gene>
<accession>A0A1V9YQC9</accession>
<dbReference type="EMBL" id="JNBR01001416">
    <property type="protein sequence ID" value="OQR87945.1"/>
    <property type="molecule type" value="Genomic_DNA"/>
</dbReference>
<feature type="transmembrane region" description="Helical" evidence="1">
    <location>
        <begin position="74"/>
        <end position="97"/>
    </location>
</feature>
<keyword evidence="3" id="KW-1185">Reference proteome</keyword>
<evidence type="ECO:0000313" key="3">
    <source>
        <dbReference type="Proteomes" id="UP000243579"/>
    </source>
</evidence>
<dbReference type="AlphaFoldDB" id="A0A1V9YQC9"/>
<dbReference type="Proteomes" id="UP000243579">
    <property type="component" value="Unassembled WGS sequence"/>
</dbReference>
<feature type="transmembrane region" description="Helical" evidence="1">
    <location>
        <begin position="190"/>
        <end position="214"/>
    </location>
</feature>
<evidence type="ECO:0000256" key="1">
    <source>
        <dbReference type="SAM" id="Phobius"/>
    </source>
</evidence>
<keyword evidence="1" id="KW-1133">Transmembrane helix</keyword>
<keyword evidence="1" id="KW-0812">Transmembrane</keyword>
<keyword evidence="1" id="KW-0472">Membrane</keyword>
<name>A0A1V9YQC9_ACHHY</name>
<protein>
    <submittedName>
        <fullName evidence="2">Uncharacterized protein</fullName>
    </submittedName>
</protein>
<sequence length="254" mass="27860">MKVLNSVVAGILAVPTVYFATVLGHAIVTVSLAEGFAHICENVWATSGLLDYCIGLLFTVPYLWLRTNALPAKLVLATGAIFLGNVFSVTVFIYYILRSGGTLREALLPVRKATPPVSGPSPMHRVFVGLTLVSMLVFAFYCCYCLAVQPISEGWQYIKGDTWSYVTVIDVWTGIAMVITYVIVREFRDAKLFALGMVIALVLLGNGATCFYLLHLTIVRFPRWSLRDVFLWNDNDANVGEEAPLSADKAGVPL</sequence>
<feature type="transmembrane region" description="Helical" evidence="1">
    <location>
        <begin position="7"/>
        <end position="32"/>
    </location>
</feature>
<comment type="caution">
    <text evidence="2">The sequence shown here is derived from an EMBL/GenBank/DDBJ whole genome shotgun (WGS) entry which is preliminary data.</text>
</comment>
<proteinExistence type="predicted"/>